<gene>
    <name evidence="2" type="ORF">DICVIV_14138</name>
</gene>
<dbReference type="Proteomes" id="UP000053766">
    <property type="component" value="Unassembled WGS sequence"/>
</dbReference>
<feature type="coiled-coil region" evidence="1">
    <location>
        <begin position="93"/>
        <end position="120"/>
    </location>
</feature>
<reference evidence="3" key="2">
    <citation type="journal article" date="2016" name="Sci. Rep.">
        <title>Dictyocaulus viviparus genome, variome and transcriptome elucidate lungworm biology and support future intervention.</title>
        <authorList>
            <person name="McNulty S.N."/>
            <person name="Strube C."/>
            <person name="Rosa B.A."/>
            <person name="Martin J.C."/>
            <person name="Tyagi R."/>
            <person name="Choi Y.J."/>
            <person name="Wang Q."/>
            <person name="Hallsworth Pepin K."/>
            <person name="Zhang X."/>
            <person name="Ozersky P."/>
            <person name="Wilson R.K."/>
            <person name="Sternberg P.W."/>
            <person name="Gasser R.B."/>
            <person name="Mitreva M."/>
        </authorList>
    </citation>
    <scope>NUCLEOTIDE SEQUENCE [LARGE SCALE GENOMIC DNA]</scope>
    <source>
        <strain evidence="3">HannoverDv2000</strain>
    </source>
</reference>
<keyword evidence="3" id="KW-1185">Reference proteome</keyword>
<dbReference type="EMBL" id="KN718973">
    <property type="protein sequence ID" value="KJH39952.1"/>
    <property type="molecule type" value="Genomic_DNA"/>
</dbReference>
<dbReference type="STRING" id="29172.A0A0D8X836"/>
<keyword evidence="1" id="KW-0175">Coiled coil</keyword>
<proteinExistence type="predicted"/>
<dbReference type="InterPro" id="IPR001969">
    <property type="entry name" value="Aspartic_peptidase_AS"/>
</dbReference>
<feature type="non-terminal residue" evidence="2">
    <location>
        <position position="444"/>
    </location>
</feature>
<dbReference type="PANTHER" id="PTHR47331">
    <property type="entry name" value="PHD-TYPE DOMAIN-CONTAINING PROTEIN"/>
    <property type="match status" value="1"/>
</dbReference>
<accession>A0A0D8X836</accession>
<dbReference type="GO" id="GO:0006508">
    <property type="term" value="P:proteolysis"/>
    <property type="evidence" value="ECO:0007669"/>
    <property type="project" value="InterPro"/>
</dbReference>
<evidence type="ECO:0000313" key="2">
    <source>
        <dbReference type="EMBL" id="KJH39952.1"/>
    </source>
</evidence>
<dbReference type="AlphaFoldDB" id="A0A0D8X836"/>
<dbReference type="PANTHER" id="PTHR47331:SF1">
    <property type="entry name" value="GAG-LIKE PROTEIN"/>
    <property type="match status" value="1"/>
</dbReference>
<dbReference type="PROSITE" id="PS00141">
    <property type="entry name" value="ASP_PROTEASE"/>
    <property type="match status" value="1"/>
</dbReference>
<dbReference type="GO" id="GO:0004190">
    <property type="term" value="F:aspartic-type endopeptidase activity"/>
    <property type="evidence" value="ECO:0007669"/>
    <property type="project" value="InterPro"/>
</dbReference>
<sequence length="444" mass="50888">MSNTLSSRLGSLTKAINRLNASLDLYSNQVSTQIVIPPEKRQEMEYVISRKEAIKEAVSIITKHRDSVQAALENYTAAADSCEGRTHSPEELKQNTKTNIDKALEQLDKAEDYLSQLITLQIKLESTSTKDNSYTGQALIFNHNEDKEEIVEVILDTGSDHSFITKRLASYLELEDEDCIELIIQAFETKPKKKKCGVATLKLQDAYGQIHKISVMKVDNITPPLKRYKLDQVDRDFLDHHNVKLSINPDSRCQDSLNLLDDRSKMNITLPSGIKLITSRLGYLVTGGHSRHMDTPNESNQTKTTVIDQKSEHEVQTTKSLDAQEFMGPERQERQLQNDEAWQQFQTTIQKRKDGYYVRLPWKNNASILPDNKGMAVKRLQTMLMRLKKTPEILYKYHKTIEEQLEQGIIERVNETKSHKGGIIHYLPHQPVLTPNEETTKFRI</sequence>
<evidence type="ECO:0000313" key="3">
    <source>
        <dbReference type="Proteomes" id="UP000053766"/>
    </source>
</evidence>
<organism evidence="2 3">
    <name type="scientific">Dictyocaulus viviparus</name>
    <name type="common">Bovine lungworm</name>
    <dbReference type="NCBI Taxonomy" id="29172"/>
    <lineage>
        <taxon>Eukaryota</taxon>
        <taxon>Metazoa</taxon>
        <taxon>Ecdysozoa</taxon>
        <taxon>Nematoda</taxon>
        <taxon>Chromadorea</taxon>
        <taxon>Rhabditida</taxon>
        <taxon>Rhabditina</taxon>
        <taxon>Rhabditomorpha</taxon>
        <taxon>Strongyloidea</taxon>
        <taxon>Metastrongylidae</taxon>
        <taxon>Dictyocaulus</taxon>
    </lineage>
</organism>
<reference evidence="2 3" key="1">
    <citation type="submission" date="2013-11" db="EMBL/GenBank/DDBJ databases">
        <title>Draft genome of the bovine lungworm Dictyocaulus viviparus.</title>
        <authorList>
            <person name="Mitreva M."/>
        </authorList>
    </citation>
    <scope>NUCLEOTIDE SEQUENCE [LARGE SCALE GENOMIC DNA]</scope>
    <source>
        <strain evidence="2 3">HannoverDv2000</strain>
    </source>
</reference>
<name>A0A0D8X836_DICVI</name>
<evidence type="ECO:0000256" key="1">
    <source>
        <dbReference type="SAM" id="Coils"/>
    </source>
</evidence>
<dbReference type="OrthoDB" id="5864674at2759"/>
<protein>
    <submittedName>
        <fullName evidence="2">Uncharacterized protein</fullName>
    </submittedName>
</protein>